<dbReference type="KEGG" id="hac:Hac_1405"/>
<dbReference type="STRING" id="382638.Hac_1405"/>
<name>Q17W40_HELAH</name>
<keyword evidence="2" id="KW-1185">Reference proteome</keyword>
<dbReference type="HOGENOM" id="CLU_3382206_0_0_7"/>
<accession>Q17W40</accession>
<evidence type="ECO:0000313" key="1">
    <source>
        <dbReference type="EMBL" id="CAK00136.1"/>
    </source>
</evidence>
<dbReference type="Proteomes" id="UP000000775">
    <property type="component" value="Chromosome"/>
</dbReference>
<dbReference type="AlphaFoldDB" id="Q17W40"/>
<evidence type="ECO:0000313" key="2">
    <source>
        <dbReference type="Proteomes" id="UP000000775"/>
    </source>
</evidence>
<dbReference type="EMBL" id="AM260522">
    <property type="protein sequence ID" value="CAK00136.1"/>
    <property type="molecule type" value="Genomic_DNA"/>
</dbReference>
<protein>
    <submittedName>
        <fullName evidence="1">Secretion/efflux ABC transporter,ATP-binding protein 2</fullName>
    </submittedName>
</protein>
<organism evidence="1 2">
    <name type="scientific">Helicobacter acinonychis (strain Sheeba)</name>
    <dbReference type="NCBI Taxonomy" id="382638"/>
    <lineage>
        <taxon>Bacteria</taxon>
        <taxon>Pseudomonadati</taxon>
        <taxon>Campylobacterota</taxon>
        <taxon>Epsilonproteobacteria</taxon>
        <taxon>Campylobacterales</taxon>
        <taxon>Helicobacteraceae</taxon>
        <taxon>Helicobacter</taxon>
    </lineage>
</organism>
<dbReference type="GO" id="GO:0005524">
    <property type="term" value="F:ATP binding"/>
    <property type="evidence" value="ECO:0007669"/>
    <property type="project" value="UniProtKB-KW"/>
</dbReference>
<reference evidence="1 2" key="1">
    <citation type="journal article" date="2006" name="PLoS Genet.">
        <title>Who ate whom? Adaptive Helicobacter genomic changes that accompanied a host jump from early humans to large felines.</title>
        <authorList>
            <person name="Eppinger M."/>
            <person name="Baar C."/>
            <person name="Linz B."/>
            <person name="Raddatz G."/>
            <person name="Lanz C."/>
            <person name="Keller H."/>
            <person name="Morelli G."/>
            <person name="Gressmann H."/>
            <person name="Achtman M."/>
            <person name="Schuster S.C."/>
        </authorList>
    </citation>
    <scope>NUCLEOTIDE SEQUENCE [LARGE SCALE GENOMIC DNA]</scope>
    <source>
        <strain evidence="1 2">Sheeba</strain>
    </source>
</reference>
<proteinExistence type="predicted"/>
<sequence>MYINRFVKIAQKNLMLTIMCWYFNNHYECCTIF</sequence>
<gene>
    <name evidence="1" type="primary">fragment 2</name>
    <name evidence="1" type="ordered locus">Hac_1405</name>
</gene>